<gene>
    <name evidence="1" type="ORF">QN277_000404</name>
</gene>
<accession>A0AAE1N7I4</accession>
<reference evidence="1" key="1">
    <citation type="submission" date="2023-10" db="EMBL/GenBank/DDBJ databases">
        <title>Chromosome-level genome of the transformable northern wattle, Acacia crassicarpa.</title>
        <authorList>
            <person name="Massaro I."/>
            <person name="Sinha N.R."/>
            <person name="Poethig S."/>
            <person name="Leichty A.R."/>
        </authorList>
    </citation>
    <scope>NUCLEOTIDE SEQUENCE</scope>
    <source>
        <strain evidence="1">Acra3RX</strain>
        <tissue evidence="1">Leaf</tissue>
    </source>
</reference>
<keyword evidence="2" id="KW-1185">Reference proteome</keyword>
<comment type="caution">
    <text evidence="1">The sequence shown here is derived from an EMBL/GenBank/DDBJ whole genome shotgun (WGS) entry which is preliminary data.</text>
</comment>
<dbReference type="AlphaFoldDB" id="A0AAE1N7I4"/>
<protein>
    <submittedName>
        <fullName evidence="1">Uncharacterized protein</fullName>
    </submittedName>
</protein>
<dbReference type="Proteomes" id="UP001293593">
    <property type="component" value="Unassembled WGS sequence"/>
</dbReference>
<name>A0AAE1N7I4_9FABA</name>
<evidence type="ECO:0000313" key="1">
    <source>
        <dbReference type="EMBL" id="KAK4283456.1"/>
    </source>
</evidence>
<proteinExistence type="predicted"/>
<dbReference type="EMBL" id="JAWXYG010000001">
    <property type="protein sequence ID" value="KAK4283456.1"/>
    <property type="molecule type" value="Genomic_DNA"/>
</dbReference>
<evidence type="ECO:0000313" key="2">
    <source>
        <dbReference type="Proteomes" id="UP001293593"/>
    </source>
</evidence>
<organism evidence="1 2">
    <name type="scientific">Acacia crassicarpa</name>
    <name type="common">northern wattle</name>
    <dbReference type="NCBI Taxonomy" id="499986"/>
    <lineage>
        <taxon>Eukaryota</taxon>
        <taxon>Viridiplantae</taxon>
        <taxon>Streptophyta</taxon>
        <taxon>Embryophyta</taxon>
        <taxon>Tracheophyta</taxon>
        <taxon>Spermatophyta</taxon>
        <taxon>Magnoliopsida</taxon>
        <taxon>eudicotyledons</taxon>
        <taxon>Gunneridae</taxon>
        <taxon>Pentapetalae</taxon>
        <taxon>rosids</taxon>
        <taxon>fabids</taxon>
        <taxon>Fabales</taxon>
        <taxon>Fabaceae</taxon>
        <taxon>Caesalpinioideae</taxon>
        <taxon>mimosoid clade</taxon>
        <taxon>Acacieae</taxon>
        <taxon>Acacia</taxon>
    </lineage>
</organism>
<sequence length="124" mass="12791">MTAPTMAASTTPPAAMLSKKFLRDGVTAASATSGTIMEAVKAAAVRPVMAFSLREALTTSLELGLDDTVTLFEGRRGSGWKNVEVGGAAFFWARAAQAGGMAMETAEVEAISESPLVASCWCGN</sequence>